<feature type="domain" description="GIY-YIG" evidence="10">
    <location>
        <begin position="14"/>
        <end position="90"/>
    </location>
</feature>
<keyword evidence="4" id="KW-0267">Excision nuclease</keyword>
<dbReference type="PANTHER" id="PTHR30562">
    <property type="entry name" value="UVRC/OXIDOREDUCTASE"/>
    <property type="match status" value="1"/>
</dbReference>
<protein>
    <recommendedName>
        <fullName evidence="7">Excinuclease cho</fullName>
    </recommendedName>
    <alternativeName>
        <fullName evidence="9">Endonuclease cho</fullName>
    </alternativeName>
    <alternativeName>
        <fullName evidence="8">UvrC homolog protein</fullName>
    </alternativeName>
</protein>
<keyword evidence="3" id="KW-0378">Hydrolase</keyword>
<evidence type="ECO:0000256" key="9">
    <source>
        <dbReference type="ARBA" id="ARBA00042732"/>
    </source>
</evidence>
<dbReference type="Gene3D" id="3.40.1440.10">
    <property type="entry name" value="GIY-YIG endonuclease"/>
    <property type="match status" value="1"/>
</dbReference>
<dbReference type="Pfam" id="PF01541">
    <property type="entry name" value="GIY-YIG"/>
    <property type="match status" value="1"/>
</dbReference>
<dbReference type="GO" id="GO:0006289">
    <property type="term" value="P:nucleotide-excision repair"/>
    <property type="evidence" value="ECO:0007669"/>
    <property type="project" value="InterPro"/>
</dbReference>
<dbReference type="InterPro" id="IPR050066">
    <property type="entry name" value="UvrABC_protein_C"/>
</dbReference>
<evidence type="ECO:0000256" key="1">
    <source>
        <dbReference type="ARBA" id="ARBA00022763"/>
    </source>
</evidence>
<sequence>MTAALQAMIERLPGLPGVYFFYTQHDDLVYIGKSIHIRKRVQQHFQGKDNKSRKIQRTVTRIAYEPMGSELIALLYESDLIKRHQPLYNCTQRRTMNPLGLYIQYENGYKALRIANNQERGDEIITFAGMTEAKNTLYRLTEKYKLCPKINGLYKTRSACFHYQIKSCYGACIDQESLESYNQRVDTFLHAHRFEGFTKLFEVEGRSSAEMGLAYIERGIYRGFGFCARETPEDQLLKHIAYRADNKDVRRILMRYLISG</sequence>
<evidence type="ECO:0000256" key="2">
    <source>
        <dbReference type="ARBA" id="ARBA00022769"/>
    </source>
</evidence>
<dbReference type="InterPro" id="IPR035901">
    <property type="entry name" value="GIY-YIG_endonuc_sf"/>
</dbReference>
<keyword evidence="11" id="KW-0540">Nuclease</keyword>
<dbReference type="CDD" id="cd10434">
    <property type="entry name" value="GIY-YIG_UvrC_Cho"/>
    <property type="match status" value="1"/>
</dbReference>
<dbReference type="GO" id="GO:0009380">
    <property type="term" value="C:excinuclease repair complex"/>
    <property type="evidence" value="ECO:0007669"/>
    <property type="project" value="TreeGrafter"/>
</dbReference>
<dbReference type="AlphaFoldDB" id="A0A5D4H8R4"/>
<dbReference type="GO" id="GO:0009432">
    <property type="term" value="P:SOS response"/>
    <property type="evidence" value="ECO:0007669"/>
    <property type="project" value="UniProtKB-KW"/>
</dbReference>
<dbReference type="SMART" id="SM00465">
    <property type="entry name" value="GIYc"/>
    <property type="match status" value="1"/>
</dbReference>
<dbReference type="GO" id="GO:0016787">
    <property type="term" value="F:hydrolase activity"/>
    <property type="evidence" value="ECO:0007669"/>
    <property type="project" value="UniProtKB-KW"/>
</dbReference>
<evidence type="ECO:0000256" key="7">
    <source>
        <dbReference type="ARBA" id="ARBA00040756"/>
    </source>
</evidence>
<evidence type="ECO:0000256" key="4">
    <source>
        <dbReference type="ARBA" id="ARBA00022881"/>
    </source>
</evidence>
<dbReference type="SUPFAM" id="SSF82771">
    <property type="entry name" value="GIY-YIG endonuclease"/>
    <property type="match status" value="1"/>
</dbReference>
<evidence type="ECO:0000256" key="5">
    <source>
        <dbReference type="ARBA" id="ARBA00023204"/>
    </source>
</evidence>
<dbReference type="InterPro" id="IPR047296">
    <property type="entry name" value="GIY-YIG_UvrC_Cho"/>
</dbReference>
<dbReference type="PANTHER" id="PTHR30562:SF10">
    <property type="entry name" value="EXCINUCLEASE CHO"/>
    <property type="match status" value="1"/>
</dbReference>
<gene>
    <name evidence="11" type="ORF">FXV77_12005</name>
</gene>
<dbReference type="InterPro" id="IPR000305">
    <property type="entry name" value="GIY-YIG_endonuc"/>
</dbReference>
<organism evidence="11 12">
    <name type="scientific">Sphingobacterium phlebotomi</name>
    <dbReference type="NCBI Taxonomy" id="2605433"/>
    <lineage>
        <taxon>Bacteria</taxon>
        <taxon>Pseudomonadati</taxon>
        <taxon>Bacteroidota</taxon>
        <taxon>Sphingobacteriia</taxon>
        <taxon>Sphingobacteriales</taxon>
        <taxon>Sphingobacteriaceae</taxon>
        <taxon>Sphingobacterium</taxon>
    </lineage>
</organism>
<accession>A0A5D4H8R4</accession>
<evidence type="ECO:0000313" key="12">
    <source>
        <dbReference type="Proteomes" id="UP000322362"/>
    </source>
</evidence>
<reference evidence="11 12" key="1">
    <citation type="submission" date="2019-08" db="EMBL/GenBank/DDBJ databases">
        <title>Phlebobacter frassis gen. nov. sp. nov., a new member of family Sphingobacteriaceae isolated from sand fly rearing media.</title>
        <authorList>
            <person name="Kakumanu M.L."/>
            <person name="Marayati B.F."/>
            <person name="Wada-Katsumata A."/>
            <person name="Wasserberg G."/>
            <person name="Schal C."/>
            <person name="Apperson C.S."/>
            <person name="Ponnusamy L."/>
        </authorList>
    </citation>
    <scope>NUCLEOTIDE SEQUENCE [LARGE SCALE GENOMIC DNA]</scope>
    <source>
        <strain evidence="11 12">SSI9</strain>
    </source>
</reference>
<evidence type="ECO:0000256" key="6">
    <source>
        <dbReference type="ARBA" id="ARBA00023236"/>
    </source>
</evidence>
<dbReference type="GO" id="GO:0004519">
    <property type="term" value="F:endonuclease activity"/>
    <property type="evidence" value="ECO:0007669"/>
    <property type="project" value="UniProtKB-KW"/>
</dbReference>
<dbReference type="Proteomes" id="UP000322362">
    <property type="component" value="Unassembled WGS sequence"/>
</dbReference>
<dbReference type="RefSeq" id="WP_148919462.1">
    <property type="nucleotide sequence ID" value="NZ_VTAV01000007.1"/>
</dbReference>
<evidence type="ECO:0000259" key="10">
    <source>
        <dbReference type="PROSITE" id="PS50164"/>
    </source>
</evidence>
<keyword evidence="11" id="KW-0255">Endonuclease</keyword>
<evidence type="ECO:0000313" key="11">
    <source>
        <dbReference type="EMBL" id="TYR35795.1"/>
    </source>
</evidence>
<dbReference type="PROSITE" id="PS50164">
    <property type="entry name" value="GIY_YIG"/>
    <property type="match status" value="1"/>
</dbReference>
<keyword evidence="6" id="KW-0742">SOS response</keyword>
<evidence type="ECO:0000256" key="3">
    <source>
        <dbReference type="ARBA" id="ARBA00022801"/>
    </source>
</evidence>
<comment type="caution">
    <text evidence="11">The sequence shown here is derived from an EMBL/GenBank/DDBJ whole genome shotgun (WGS) entry which is preliminary data.</text>
</comment>
<keyword evidence="1" id="KW-0227">DNA damage</keyword>
<evidence type="ECO:0000256" key="8">
    <source>
        <dbReference type="ARBA" id="ARBA00042138"/>
    </source>
</evidence>
<keyword evidence="2" id="KW-0228">DNA excision</keyword>
<keyword evidence="5" id="KW-0234">DNA repair</keyword>
<keyword evidence="12" id="KW-1185">Reference proteome</keyword>
<name>A0A5D4H8R4_9SPHI</name>
<proteinExistence type="predicted"/>
<dbReference type="EMBL" id="VTAV01000007">
    <property type="protein sequence ID" value="TYR35795.1"/>
    <property type="molecule type" value="Genomic_DNA"/>
</dbReference>